<feature type="region of interest" description="Disordered" evidence="1">
    <location>
        <begin position="494"/>
        <end position="516"/>
    </location>
</feature>
<proteinExistence type="predicted"/>
<dbReference type="Gene3D" id="1.10.10.2120">
    <property type="match status" value="1"/>
</dbReference>
<evidence type="ECO:0000313" key="3">
    <source>
        <dbReference type="Proteomes" id="UP001302321"/>
    </source>
</evidence>
<keyword evidence="3" id="KW-1185">Reference proteome</keyword>
<evidence type="ECO:0000256" key="1">
    <source>
        <dbReference type="SAM" id="MobiDB-lite"/>
    </source>
</evidence>
<reference evidence="2" key="1">
    <citation type="journal article" date="2023" name="Mol. Phylogenet. Evol.">
        <title>Genome-scale phylogeny and comparative genomics of the fungal order Sordariales.</title>
        <authorList>
            <person name="Hensen N."/>
            <person name="Bonometti L."/>
            <person name="Westerberg I."/>
            <person name="Brannstrom I.O."/>
            <person name="Guillou S."/>
            <person name="Cros-Aarteil S."/>
            <person name="Calhoun S."/>
            <person name="Haridas S."/>
            <person name="Kuo A."/>
            <person name="Mondo S."/>
            <person name="Pangilinan J."/>
            <person name="Riley R."/>
            <person name="LaButti K."/>
            <person name="Andreopoulos B."/>
            <person name="Lipzen A."/>
            <person name="Chen C."/>
            <person name="Yan M."/>
            <person name="Daum C."/>
            <person name="Ng V."/>
            <person name="Clum A."/>
            <person name="Steindorff A."/>
            <person name="Ohm R.A."/>
            <person name="Martin F."/>
            <person name="Silar P."/>
            <person name="Natvig D.O."/>
            <person name="Lalanne C."/>
            <person name="Gautier V."/>
            <person name="Ament-Velasquez S.L."/>
            <person name="Kruys A."/>
            <person name="Hutchinson M.I."/>
            <person name="Powell A.J."/>
            <person name="Barry K."/>
            <person name="Miller A.N."/>
            <person name="Grigoriev I.V."/>
            <person name="Debuchy R."/>
            <person name="Gladieux P."/>
            <person name="Hiltunen Thoren M."/>
            <person name="Johannesson H."/>
        </authorList>
    </citation>
    <scope>NUCLEOTIDE SEQUENCE</scope>
    <source>
        <strain evidence="2">CBS 892.96</strain>
    </source>
</reference>
<dbReference type="PANTHER" id="PTHR34180">
    <property type="entry name" value="PEPTIDASE C45"/>
    <property type="match status" value="1"/>
</dbReference>
<feature type="compositionally biased region" description="Basic and acidic residues" evidence="1">
    <location>
        <begin position="550"/>
        <end position="561"/>
    </location>
</feature>
<comment type="caution">
    <text evidence="2">The sequence shown here is derived from an EMBL/GenBank/DDBJ whole genome shotgun (WGS) entry which is preliminary data.</text>
</comment>
<dbReference type="AlphaFoldDB" id="A0AAN6WF97"/>
<feature type="region of interest" description="Disordered" evidence="1">
    <location>
        <begin position="843"/>
        <end position="881"/>
    </location>
</feature>
<reference evidence="2" key="2">
    <citation type="submission" date="2023-05" db="EMBL/GenBank/DDBJ databases">
        <authorList>
            <consortium name="Lawrence Berkeley National Laboratory"/>
            <person name="Steindorff A."/>
            <person name="Hensen N."/>
            <person name="Bonometti L."/>
            <person name="Westerberg I."/>
            <person name="Brannstrom I.O."/>
            <person name="Guillou S."/>
            <person name="Cros-Aarteil S."/>
            <person name="Calhoun S."/>
            <person name="Haridas S."/>
            <person name="Kuo A."/>
            <person name="Mondo S."/>
            <person name="Pangilinan J."/>
            <person name="Riley R."/>
            <person name="Labutti K."/>
            <person name="Andreopoulos B."/>
            <person name="Lipzen A."/>
            <person name="Chen C."/>
            <person name="Yanf M."/>
            <person name="Daum C."/>
            <person name="Ng V."/>
            <person name="Clum A."/>
            <person name="Ohm R."/>
            <person name="Martin F."/>
            <person name="Silar P."/>
            <person name="Natvig D."/>
            <person name="Lalanne C."/>
            <person name="Gautier V."/>
            <person name="Ament-Velasquez S.L."/>
            <person name="Kruys A."/>
            <person name="Hutchinson M.I."/>
            <person name="Powell A.J."/>
            <person name="Barry K."/>
            <person name="Miller A.N."/>
            <person name="Grigoriev I.V."/>
            <person name="Debuchy R."/>
            <person name="Gladieux P."/>
            <person name="Thoren M.H."/>
            <person name="Johannesson H."/>
        </authorList>
    </citation>
    <scope>NUCLEOTIDE SEQUENCE</scope>
    <source>
        <strain evidence="2">CBS 892.96</strain>
    </source>
</reference>
<sequence>MRGLSFSEHDTPYQRGERHGIVFKEEIELNIVHYRNYSGFPDDFKLVGWCNALREKLSVDPEWTPIMDELEGIADGAEVRLNDIIMLNARHELAAWGRTCRELAVAANHNQRLWPIQDLHNQYPNSKPTLDQNILSEYVDTSTSAYFSDAVTNNLPVTAHSWNMSTIRIDTEYKADERPPRNVDVVVETPHPVILLEIHPHREDGHNTMSQFIVTKPGVLMMSGMNICGLSVVLDTIFSSRDRKLLADDIPMVLIARRMLTSCDTVKKSIIMLGKYRYGSSRSLLLSQSGVSWTRDDYEHGYGLNLEALPDSLDAEGTVTRYKEHRCRRPLFCLLHTNHILLGDHLQLPEVANSLDSPLVEAGGRPVNFKYRAADSCVRWNRLQSLTKENSGYIRNKDILDFFSDHEDEPESLCQHTKKDLFKELSEVLGVLERPWRRPQNNHTACFVAYHLNPLKITVSTGPPCEGNTLVFRFHLAPSKREGPASVEPMLWETGHDSLEPDTGGENPDMDWENPDTDWERMKAEKDAALALGLDKKFKKPQKPTQIKPPKPEDPNGPRKSDKPKKRHLVSQVVLPSLDKKFILHNRDEIDLTCAVWWGEYRKRIEYYRWQTCRQTRNAIYRGWRAEQQRQRELFKNSTDGNRTECAEVVSEEGMKRRQEQEQRRLHALRLLEARWQIPGRRQEEKIVGDDEWDDDEIIGTPPTAAGEDRKLPKWTMSEAIEIGNHPVGVKALCLDSAAARMGARDRERWRLANGMIPRGSSLLRNVKTWKNDENEVRQARIKFDETTGHRLFMPWGRPLRDLVPPPVIDYPYTQRRKLQQQKKRYHGLWQLEKKARIENLKREEREEEKRARKREAYQRKLREQEEEERRREEEAKKYPHWTAVSVKRKEKKRFRKRKVKYSK</sequence>
<dbReference type="InterPro" id="IPR047801">
    <property type="entry name" value="Peptidase_C45"/>
</dbReference>
<dbReference type="PANTHER" id="PTHR34180:SF1">
    <property type="entry name" value="BETA-ALANYL-DOPAMINE_CARCININE HYDROLASE"/>
    <property type="match status" value="1"/>
</dbReference>
<gene>
    <name evidence="2" type="ORF">QBC36DRAFT_297497</name>
</gene>
<protein>
    <submittedName>
        <fullName evidence="2">Uncharacterized protein</fullName>
    </submittedName>
</protein>
<dbReference type="Proteomes" id="UP001302321">
    <property type="component" value="Unassembled WGS sequence"/>
</dbReference>
<evidence type="ECO:0000313" key="2">
    <source>
        <dbReference type="EMBL" id="KAK4180553.1"/>
    </source>
</evidence>
<dbReference type="EMBL" id="MU866097">
    <property type="protein sequence ID" value="KAK4180553.1"/>
    <property type="molecule type" value="Genomic_DNA"/>
</dbReference>
<name>A0AAN6WF97_9PEZI</name>
<organism evidence="2 3">
    <name type="scientific">Triangularia setosa</name>
    <dbReference type="NCBI Taxonomy" id="2587417"/>
    <lineage>
        <taxon>Eukaryota</taxon>
        <taxon>Fungi</taxon>
        <taxon>Dikarya</taxon>
        <taxon>Ascomycota</taxon>
        <taxon>Pezizomycotina</taxon>
        <taxon>Sordariomycetes</taxon>
        <taxon>Sordariomycetidae</taxon>
        <taxon>Sordariales</taxon>
        <taxon>Podosporaceae</taxon>
        <taxon>Triangularia</taxon>
    </lineage>
</organism>
<dbReference type="Gene3D" id="3.60.60.10">
    <property type="entry name" value="Penicillin V Acylase, Chain A"/>
    <property type="match status" value="1"/>
</dbReference>
<feature type="region of interest" description="Disordered" evidence="1">
    <location>
        <begin position="533"/>
        <end position="569"/>
    </location>
</feature>
<feature type="compositionally biased region" description="Basic and acidic residues" evidence="1">
    <location>
        <begin position="843"/>
        <end position="878"/>
    </location>
</feature>
<accession>A0AAN6WF97</accession>